<proteinExistence type="inferred from homology"/>
<gene>
    <name evidence="7" type="ORF">RG1141_PA07980</name>
</gene>
<feature type="domain" description="ABC transporter" evidence="6">
    <location>
        <begin position="2"/>
        <end position="235"/>
    </location>
</feature>
<dbReference type="CDD" id="cd03224">
    <property type="entry name" value="ABC_TM1139_LivF_branched"/>
    <property type="match status" value="1"/>
</dbReference>
<dbReference type="GO" id="GO:0015807">
    <property type="term" value="P:L-amino acid transport"/>
    <property type="evidence" value="ECO:0007669"/>
    <property type="project" value="TreeGrafter"/>
</dbReference>
<dbReference type="PROSITE" id="PS00211">
    <property type="entry name" value="ABC_TRANSPORTER_1"/>
    <property type="match status" value="1"/>
</dbReference>
<evidence type="ECO:0000313" key="8">
    <source>
        <dbReference type="Proteomes" id="UP000028186"/>
    </source>
</evidence>
<dbReference type="PANTHER" id="PTHR43820:SF7">
    <property type="entry name" value="BRANCHED-CHAIN AMINO ACID TRANSPORT ATP-BINDING PROTEIN LIVF-RELATED"/>
    <property type="match status" value="1"/>
</dbReference>
<dbReference type="AlphaFoldDB" id="A0A068TJD5"/>
<comment type="similarity">
    <text evidence="1">Belongs to the ABC transporter superfamily.</text>
</comment>
<reference evidence="8" key="1">
    <citation type="journal article" date="2014" name="BMC Genomics">
        <title>Genome sequencing of two Neorhizobium galegae strains reveals a noeT gene responsible for the unusual acetylation of the nodulation factors.</title>
        <authorList>
            <person name="Osterman J."/>
            <person name="Marsh J."/>
            <person name="Laine P.K."/>
            <person name="Zeng Z."/>
            <person name="Alatalo E."/>
            <person name="Sullivan J.T."/>
            <person name="Young J.P."/>
            <person name="Thomas-Oates J."/>
            <person name="Paulin L."/>
            <person name="Lindstrom K."/>
        </authorList>
    </citation>
    <scope>NUCLEOTIDE SEQUENCE [LARGE SCALE GENOMIC DNA]</scope>
    <source>
        <strain evidence="8">HAMBI 1141</strain>
        <plasmid evidence="8">II</plasmid>
    </source>
</reference>
<dbReference type="Pfam" id="PF00005">
    <property type="entry name" value="ABC_tran"/>
    <property type="match status" value="1"/>
</dbReference>
<dbReference type="PROSITE" id="PS50893">
    <property type="entry name" value="ABC_TRANSPORTER_2"/>
    <property type="match status" value="1"/>
</dbReference>
<evidence type="ECO:0000259" key="6">
    <source>
        <dbReference type="PROSITE" id="PS50893"/>
    </source>
</evidence>
<dbReference type="PATRIC" id="fig|1028801.3.peg.5401"/>
<dbReference type="GO" id="GO:0016887">
    <property type="term" value="F:ATP hydrolysis activity"/>
    <property type="evidence" value="ECO:0007669"/>
    <property type="project" value="InterPro"/>
</dbReference>
<dbReference type="InterPro" id="IPR027417">
    <property type="entry name" value="P-loop_NTPase"/>
</dbReference>
<dbReference type="InterPro" id="IPR003439">
    <property type="entry name" value="ABC_transporter-like_ATP-bd"/>
</dbReference>
<evidence type="ECO:0000256" key="3">
    <source>
        <dbReference type="ARBA" id="ARBA00022741"/>
    </source>
</evidence>
<dbReference type="HOGENOM" id="CLU_000604_1_2_5"/>
<geneLocation type="plasmid" evidence="8">
    <name>II</name>
</geneLocation>
<name>A0A068TJD5_NEOGA</name>
<evidence type="ECO:0000256" key="4">
    <source>
        <dbReference type="ARBA" id="ARBA00022840"/>
    </source>
</evidence>
<keyword evidence="5" id="KW-0029">Amino-acid transport</keyword>
<sequence>MLECKNVNAGYGKVQILYGLDFTITKGGLSAILGSNGTGKSTALKTLAGLVQPTSGEILLDGKRIDGAGAHAMAAAGLCLVPQGKEVLAGLSVYENILIGAYHRRKDKAGIAEDVEMVYAEFPRLKARHKAPAGLLSGGERQMLSLGRALMARPSMLLLDEPSAALAPKVVGEISDIIRKLRTRGLTMLLVEQNVSMALELADEVHILREGRFAYSRKNGPDLNVEELREFYLGKGRT</sequence>
<dbReference type="RefSeq" id="WP_040124797.1">
    <property type="nucleotide sequence ID" value="NZ_HG938356.1"/>
</dbReference>
<dbReference type="Gene3D" id="3.40.50.300">
    <property type="entry name" value="P-loop containing nucleotide triphosphate hydrolases"/>
    <property type="match status" value="1"/>
</dbReference>
<dbReference type="SUPFAM" id="SSF52540">
    <property type="entry name" value="P-loop containing nucleoside triphosphate hydrolases"/>
    <property type="match status" value="1"/>
</dbReference>
<dbReference type="Proteomes" id="UP000028186">
    <property type="component" value="Plasmid pHAMBI1141a"/>
</dbReference>
<dbReference type="PANTHER" id="PTHR43820">
    <property type="entry name" value="HIGH-AFFINITY BRANCHED-CHAIN AMINO ACID TRANSPORT ATP-BINDING PROTEIN LIVF"/>
    <property type="match status" value="1"/>
</dbReference>
<dbReference type="GO" id="GO:0015658">
    <property type="term" value="F:branched-chain amino acid transmembrane transporter activity"/>
    <property type="evidence" value="ECO:0007669"/>
    <property type="project" value="TreeGrafter"/>
</dbReference>
<dbReference type="InterPro" id="IPR052156">
    <property type="entry name" value="BCAA_Transport_ATP-bd_LivF"/>
</dbReference>
<organism evidence="7 8">
    <name type="scientific">Neorhizobium galegae bv. officinalis bv. officinalis str. HAMBI 1141</name>
    <dbReference type="NCBI Taxonomy" id="1028801"/>
    <lineage>
        <taxon>Bacteria</taxon>
        <taxon>Pseudomonadati</taxon>
        <taxon>Pseudomonadota</taxon>
        <taxon>Alphaproteobacteria</taxon>
        <taxon>Hyphomicrobiales</taxon>
        <taxon>Rhizobiaceae</taxon>
        <taxon>Rhizobium/Agrobacterium group</taxon>
        <taxon>Neorhizobium</taxon>
    </lineage>
</organism>
<dbReference type="EMBL" id="HG938356">
    <property type="protein sequence ID" value="CDN57630.1"/>
    <property type="molecule type" value="Genomic_DNA"/>
</dbReference>
<evidence type="ECO:0000313" key="7">
    <source>
        <dbReference type="EMBL" id="CDN57630.1"/>
    </source>
</evidence>
<dbReference type="KEGG" id="ngl:RG1141_PA07980"/>
<protein>
    <submittedName>
        <fullName evidence="7">Amino acid/amide ABC transporter ATP-binding protein 2, HAAT family (TC 3.A.1.4.-)</fullName>
    </submittedName>
</protein>
<dbReference type="SMART" id="SM00382">
    <property type="entry name" value="AAA"/>
    <property type="match status" value="1"/>
</dbReference>
<dbReference type="eggNOG" id="COG0410">
    <property type="taxonomic scope" value="Bacteria"/>
</dbReference>
<dbReference type="InterPro" id="IPR003593">
    <property type="entry name" value="AAA+_ATPase"/>
</dbReference>
<keyword evidence="4 7" id="KW-0067">ATP-binding</keyword>
<keyword evidence="3" id="KW-0547">Nucleotide-binding</keyword>
<accession>A0A068TJD5</accession>
<evidence type="ECO:0000256" key="2">
    <source>
        <dbReference type="ARBA" id="ARBA00022448"/>
    </source>
</evidence>
<evidence type="ECO:0000256" key="1">
    <source>
        <dbReference type="ARBA" id="ARBA00005417"/>
    </source>
</evidence>
<keyword evidence="7" id="KW-0614">Plasmid</keyword>
<keyword evidence="2" id="KW-0813">Transport</keyword>
<evidence type="ECO:0000256" key="5">
    <source>
        <dbReference type="ARBA" id="ARBA00022970"/>
    </source>
</evidence>
<dbReference type="GO" id="GO:0005524">
    <property type="term" value="F:ATP binding"/>
    <property type="evidence" value="ECO:0007669"/>
    <property type="project" value="UniProtKB-KW"/>
</dbReference>
<dbReference type="InterPro" id="IPR017871">
    <property type="entry name" value="ABC_transporter-like_CS"/>
</dbReference>